<dbReference type="RefSeq" id="WP_138125861.1">
    <property type="nucleotide sequence ID" value="NZ_SWLG01000006.1"/>
</dbReference>
<name>A0A5R9FCR2_9BACL</name>
<proteinExistence type="predicted"/>
<feature type="transmembrane region" description="Helical" evidence="1">
    <location>
        <begin position="372"/>
        <end position="390"/>
    </location>
</feature>
<dbReference type="OrthoDB" id="2349131at2"/>
<keyword evidence="1" id="KW-1133">Transmembrane helix</keyword>
<feature type="transmembrane region" description="Helical" evidence="1">
    <location>
        <begin position="269"/>
        <end position="294"/>
    </location>
</feature>
<dbReference type="EMBL" id="SWLG01000006">
    <property type="protein sequence ID" value="TLS37435.1"/>
    <property type="molecule type" value="Genomic_DNA"/>
</dbReference>
<feature type="transmembrane region" description="Helical" evidence="1">
    <location>
        <begin position="216"/>
        <end position="235"/>
    </location>
</feature>
<dbReference type="Pfam" id="PF19510">
    <property type="entry name" value="DUF6044"/>
    <property type="match status" value="1"/>
</dbReference>
<comment type="caution">
    <text evidence="2">The sequence shown here is derived from an EMBL/GenBank/DDBJ whole genome shotgun (WGS) entry which is preliminary data.</text>
</comment>
<feature type="transmembrane region" description="Helical" evidence="1">
    <location>
        <begin position="183"/>
        <end position="204"/>
    </location>
</feature>
<gene>
    <name evidence="2" type="ORF">FCL54_09820</name>
</gene>
<protein>
    <recommendedName>
        <fullName evidence="4">YkoS</fullName>
    </recommendedName>
</protein>
<feature type="transmembrane region" description="Helical" evidence="1">
    <location>
        <begin position="306"/>
        <end position="324"/>
    </location>
</feature>
<keyword evidence="3" id="KW-1185">Reference proteome</keyword>
<feature type="transmembrane region" description="Helical" evidence="1">
    <location>
        <begin position="12"/>
        <end position="31"/>
    </location>
</feature>
<dbReference type="AlphaFoldDB" id="A0A5R9FCR2"/>
<dbReference type="InterPro" id="IPR046107">
    <property type="entry name" value="DUF6044"/>
</dbReference>
<sequence length="561" mass="65405">MRGHLQNREKTYLLIASILLAFFVSPLFILGENAHIRVHDNLDSNLAWYKVLNESGEMFGPIDARIPQVINGNLSRNAYGTEYSGIVLLHAFFPSMTAYAISQAITRFCAFLGMFLLLRWHFIKDESASIISVGVALAFSFTPFWPSGMLSTLGFPLALWAFLNIRNGDYSWENWLTLALLPLYSSLVLGFAFFFVGIGLLWLWDVVMKRKWNWPFLVSIVFMFLVFSLADYRLVHSLVFPHELTQRSEFVSSRQNFPHSLRLSLKNFIIGHTHVMTVHTVVILPLLLICLFIIPFIKKTKLTKAFLFLFMLNYALSLWYALWFNEMWQPLKSQFAILRTFNFARFHFLRPLVIYLSFAIGCYIIWRLGKRWRPFIVAAVVLQIAVLVPFNEEIRYGTFDTPTFKEFYAVEQFKEIQKFIGDPQSSYRVASIGLHPAIAQYNGFYTLDTYNNFYPLTYKKQFRQIIAKELEKNGILKRYFDDWGSRCYIFVDELGKKYEFKKDSKKKIHNLQLNTAAFKRLGGRYLLSSVPILNAAENDLMLVNTFNHPDSAWKIYLYKAK</sequence>
<keyword evidence="1" id="KW-0812">Transmembrane</keyword>
<accession>A0A5R9FCR2</accession>
<evidence type="ECO:0008006" key="4">
    <source>
        <dbReference type="Google" id="ProtNLM"/>
    </source>
</evidence>
<feature type="transmembrane region" description="Helical" evidence="1">
    <location>
        <begin position="98"/>
        <end position="118"/>
    </location>
</feature>
<feature type="transmembrane region" description="Helical" evidence="1">
    <location>
        <begin position="344"/>
        <end position="365"/>
    </location>
</feature>
<dbReference type="Proteomes" id="UP000308230">
    <property type="component" value="Unassembled WGS sequence"/>
</dbReference>
<evidence type="ECO:0000256" key="1">
    <source>
        <dbReference type="SAM" id="Phobius"/>
    </source>
</evidence>
<evidence type="ECO:0000313" key="3">
    <source>
        <dbReference type="Proteomes" id="UP000308230"/>
    </source>
</evidence>
<reference evidence="2 3" key="1">
    <citation type="submission" date="2019-04" db="EMBL/GenBank/DDBJ databases">
        <title>Bacillus caeni sp. nov., a bacterium isolated from mangrove sediment.</title>
        <authorList>
            <person name="Huang H."/>
            <person name="Mo K."/>
            <person name="Hu Y."/>
        </authorList>
    </citation>
    <scope>NUCLEOTIDE SEQUENCE [LARGE SCALE GENOMIC DNA]</scope>
    <source>
        <strain evidence="2 3">HB172195</strain>
    </source>
</reference>
<organism evidence="2 3">
    <name type="scientific">Exobacillus caeni</name>
    <dbReference type="NCBI Taxonomy" id="2574798"/>
    <lineage>
        <taxon>Bacteria</taxon>
        <taxon>Bacillati</taxon>
        <taxon>Bacillota</taxon>
        <taxon>Bacilli</taxon>
        <taxon>Bacillales</taxon>
        <taxon>Guptibacillaceae</taxon>
        <taxon>Exobacillus</taxon>
    </lineage>
</organism>
<feature type="transmembrane region" description="Helical" evidence="1">
    <location>
        <begin position="130"/>
        <end position="163"/>
    </location>
</feature>
<evidence type="ECO:0000313" key="2">
    <source>
        <dbReference type="EMBL" id="TLS37435.1"/>
    </source>
</evidence>
<keyword evidence="1" id="KW-0472">Membrane</keyword>